<feature type="transmembrane region" description="Helical" evidence="9">
    <location>
        <begin position="325"/>
        <end position="352"/>
    </location>
</feature>
<proteinExistence type="inferred from homology"/>
<evidence type="ECO:0000256" key="5">
    <source>
        <dbReference type="ARBA" id="ARBA00022729"/>
    </source>
</evidence>
<keyword evidence="6 9" id="KW-1133">Transmembrane helix</keyword>
<evidence type="ECO:0000256" key="2">
    <source>
        <dbReference type="ARBA" id="ARBA00004555"/>
    </source>
</evidence>
<feature type="transmembrane region" description="Helical" evidence="9">
    <location>
        <begin position="585"/>
        <end position="614"/>
    </location>
</feature>
<evidence type="ECO:0000256" key="7">
    <source>
        <dbReference type="ARBA" id="ARBA00023034"/>
    </source>
</evidence>
<dbReference type="GO" id="GO:0016020">
    <property type="term" value="C:membrane"/>
    <property type="evidence" value="ECO:0007669"/>
    <property type="project" value="UniProtKB-SubCell"/>
</dbReference>
<dbReference type="AlphaFoldDB" id="V4A057"/>
<dbReference type="Pfam" id="PF02990">
    <property type="entry name" value="EMP70"/>
    <property type="match status" value="1"/>
</dbReference>
<dbReference type="PANTHER" id="PTHR10766">
    <property type="entry name" value="TRANSMEMBRANE 9 SUPERFAMILY PROTEIN"/>
    <property type="match status" value="1"/>
</dbReference>
<evidence type="ECO:0000256" key="6">
    <source>
        <dbReference type="ARBA" id="ARBA00022989"/>
    </source>
</evidence>
<dbReference type="PANTHER" id="PTHR10766:SF55">
    <property type="entry name" value="TRANSMEMBRANE 9 SUPERFAMILY MEMBER 4"/>
    <property type="match status" value="1"/>
</dbReference>
<feature type="transmembrane region" description="Helical" evidence="9">
    <location>
        <begin position="431"/>
        <end position="454"/>
    </location>
</feature>
<dbReference type="CTD" id="20232590"/>
<feature type="transmembrane region" description="Helical" evidence="9">
    <location>
        <begin position="358"/>
        <end position="380"/>
    </location>
</feature>
<evidence type="ECO:0000256" key="4">
    <source>
        <dbReference type="ARBA" id="ARBA00022692"/>
    </source>
</evidence>
<dbReference type="OMA" id="VVGFEVY"/>
<sequence>MNHQVLFSCCIILLFKSIECFYVPGVAPVIFKKDDIVEVKAVKLSSIKTQLPYEYYSLPFCKPKVIERKTENLGEVLRGDRIVNTPYVVNMLNRVTCKSECENPTKPQVLTDAQSKLVIDRIKHNYYVNLLVDNLPCATKFELLDSKDSQYERGYRLGYEANGEVYINNHLRLVLQYHTDDNIEHRVVGCEVKATSYAFGELDIQADGGCKLKNPSKIAPQKMNPGGETNMIFTYEVDWTSSNIQWASRWDIFLSNSDVQIHWFSIVNSVVVIFFLSGILTMIMVRTLRRDIAKYNREDEDETIEETGWKLVHGDVFRPPRYSRLLTALTGAGIQLLLMSLVTIFFAMLGMLSPSSRGALMTAAILLYMFMGIISGYFCARLYKTMKGIQWKSAAFQTAMFYPGMVFGVCFLINFFLWGKHSSGAVPFTTMLALLCLWFGISTPLVYLGFYFGFRKQPYQHPVRTNQIPRQVPEQTWYMSPTLGTLMAGILPFGAMFIELFFIFTAIWENQFYYLFGFLFLVFIILVISVSQISIVMVYFQLCGEDYHWWWRSFIVSGGSAFYVFAYSIFYFVTKLEITEFIPTLVYFTYTLLMVFTFWVLTGTVGFFAAYWFICKIYSAIKID</sequence>
<feature type="transmembrane region" description="Helical" evidence="9">
    <location>
        <begin position="263"/>
        <end position="285"/>
    </location>
</feature>
<protein>
    <recommendedName>
        <fullName evidence="9">Transmembrane 9 superfamily member</fullName>
    </recommendedName>
</protein>
<evidence type="ECO:0000256" key="3">
    <source>
        <dbReference type="ARBA" id="ARBA00005227"/>
    </source>
</evidence>
<feature type="transmembrane region" description="Helical" evidence="9">
    <location>
        <begin position="514"/>
        <end position="542"/>
    </location>
</feature>
<organism evidence="10 11">
    <name type="scientific">Lottia gigantea</name>
    <name type="common">Giant owl limpet</name>
    <dbReference type="NCBI Taxonomy" id="225164"/>
    <lineage>
        <taxon>Eukaryota</taxon>
        <taxon>Metazoa</taxon>
        <taxon>Spiralia</taxon>
        <taxon>Lophotrochozoa</taxon>
        <taxon>Mollusca</taxon>
        <taxon>Gastropoda</taxon>
        <taxon>Patellogastropoda</taxon>
        <taxon>Lottioidea</taxon>
        <taxon>Lottiidae</taxon>
        <taxon>Lottia</taxon>
    </lineage>
</organism>
<reference evidence="10 11" key="1">
    <citation type="journal article" date="2013" name="Nature">
        <title>Insights into bilaterian evolution from three spiralian genomes.</title>
        <authorList>
            <person name="Simakov O."/>
            <person name="Marletaz F."/>
            <person name="Cho S.J."/>
            <person name="Edsinger-Gonzales E."/>
            <person name="Havlak P."/>
            <person name="Hellsten U."/>
            <person name="Kuo D.H."/>
            <person name="Larsson T."/>
            <person name="Lv J."/>
            <person name="Arendt D."/>
            <person name="Savage R."/>
            <person name="Osoegawa K."/>
            <person name="de Jong P."/>
            <person name="Grimwood J."/>
            <person name="Chapman J.A."/>
            <person name="Shapiro H."/>
            <person name="Aerts A."/>
            <person name="Otillar R.P."/>
            <person name="Terry A.Y."/>
            <person name="Boore J.L."/>
            <person name="Grigoriev I.V."/>
            <person name="Lindberg D.R."/>
            <person name="Seaver E.C."/>
            <person name="Weisblat D.A."/>
            <person name="Putnam N.H."/>
            <person name="Rokhsar D.S."/>
        </authorList>
    </citation>
    <scope>NUCLEOTIDE SEQUENCE [LARGE SCALE GENOMIC DNA]</scope>
</reference>
<evidence type="ECO:0000256" key="1">
    <source>
        <dbReference type="ARBA" id="ARBA00004141"/>
    </source>
</evidence>
<dbReference type="EMBL" id="KB202719">
    <property type="protein sequence ID" value="ESO88305.1"/>
    <property type="molecule type" value="Genomic_DNA"/>
</dbReference>
<dbReference type="GO" id="GO:0005794">
    <property type="term" value="C:Golgi apparatus"/>
    <property type="evidence" value="ECO:0007669"/>
    <property type="project" value="UniProtKB-SubCell"/>
</dbReference>
<comment type="similarity">
    <text evidence="3 9">Belongs to the nonaspanin (TM9SF) (TC 9.A.2) family.</text>
</comment>
<evidence type="ECO:0000256" key="9">
    <source>
        <dbReference type="RuleBase" id="RU363079"/>
    </source>
</evidence>
<dbReference type="InterPro" id="IPR004240">
    <property type="entry name" value="EMP70"/>
</dbReference>
<feature type="signal peptide" evidence="9">
    <location>
        <begin position="1"/>
        <end position="20"/>
    </location>
</feature>
<feature type="chain" id="PRO_5007366052" description="Transmembrane 9 superfamily member" evidence="9">
    <location>
        <begin position="21"/>
        <end position="624"/>
    </location>
</feature>
<dbReference type="GO" id="GO:0072657">
    <property type="term" value="P:protein localization to membrane"/>
    <property type="evidence" value="ECO:0007669"/>
    <property type="project" value="TreeGrafter"/>
</dbReference>
<comment type="subcellular location">
    <subcellularLocation>
        <location evidence="2">Golgi apparatus</location>
    </subcellularLocation>
    <subcellularLocation>
        <location evidence="1">Membrane</location>
        <topology evidence="1">Multi-pass membrane protein</topology>
    </subcellularLocation>
</comment>
<keyword evidence="4 9" id="KW-0812">Transmembrane</keyword>
<accession>V4A057</accession>
<keyword evidence="11" id="KW-1185">Reference proteome</keyword>
<evidence type="ECO:0000313" key="10">
    <source>
        <dbReference type="EMBL" id="ESO88305.1"/>
    </source>
</evidence>
<keyword evidence="5 9" id="KW-0732">Signal</keyword>
<keyword evidence="7" id="KW-0333">Golgi apparatus</keyword>
<feature type="transmembrane region" description="Helical" evidence="9">
    <location>
        <begin position="486"/>
        <end position="508"/>
    </location>
</feature>
<gene>
    <name evidence="10" type="ORF">LOTGIDRAFT_126388</name>
</gene>
<dbReference type="HOGENOM" id="CLU_010714_4_1_1"/>
<dbReference type="KEGG" id="lgi:LOTGIDRAFT_126388"/>
<evidence type="ECO:0000256" key="8">
    <source>
        <dbReference type="ARBA" id="ARBA00023136"/>
    </source>
</evidence>
<dbReference type="OrthoDB" id="1666796at2759"/>
<dbReference type="RefSeq" id="XP_009061020.1">
    <property type="nucleotide sequence ID" value="XM_009062772.1"/>
</dbReference>
<keyword evidence="8 9" id="KW-0472">Membrane</keyword>
<dbReference type="Proteomes" id="UP000030746">
    <property type="component" value="Unassembled WGS sequence"/>
</dbReference>
<feature type="transmembrane region" description="Helical" evidence="9">
    <location>
        <begin position="554"/>
        <end position="573"/>
    </location>
</feature>
<dbReference type="GeneID" id="20232590"/>
<name>V4A057_LOTGI</name>
<feature type="transmembrane region" description="Helical" evidence="9">
    <location>
        <begin position="400"/>
        <end position="419"/>
    </location>
</feature>
<evidence type="ECO:0000313" key="11">
    <source>
        <dbReference type="Proteomes" id="UP000030746"/>
    </source>
</evidence>